<gene>
    <name evidence="2" type="ORF">ACFFU9_12740</name>
</gene>
<dbReference type="PANTHER" id="PTHR12526">
    <property type="entry name" value="GLYCOSYLTRANSFERASE"/>
    <property type="match status" value="1"/>
</dbReference>
<evidence type="ECO:0000313" key="2">
    <source>
        <dbReference type="EMBL" id="MFB9057608.1"/>
    </source>
</evidence>
<evidence type="ECO:0000259" key="1">
    <source>
        <dbReference type="Pfam" id="PF00534"/>
    </source>
</evidence>
<dbReference type="RefSeq" id="WP_379861849.1">
    <property type="nucleotide sequence ID" value="NZ_JBHMFC010000081.1"/>
</dbReference>
<proteinExistence type="predicted"/>
<accession>A0ABV5FES4</accession>
<feature type="domain" description="Glycosyl transferase family 1" evidence="1">
    <location>
        <begin position="199"/>
        <end position="315"/>
    </location>
</feature>
<dbReference type="CDD" id="cd03812">
    <property type="entry name" value="GT4_CapH-like"/>
    <property type="match status" value="1"/>
</dbReference>
<organism evidence="2 3">
    <name type="scientific">Mariniflexile ostreae</name>
    <dbReference type="NCBI Taxonomy" id="1520892"/>
    <lineage>
        <taxon>Bacteria</taxon>
        <taxon>Pseudomonadati</taxon>
        <taxon>Bacteroidota</taxon>
        <taxon>Flavobacteriia</taxon>
        <taxon>Flavobacteriales</taxon>
        <taxon>Flavobacteriaceae</taxon>
        <taxon>Mariniflexile</taxon>
    </lineage>
</organism>
<protein>
    <submittedName>
        <fullName evidence="2">Glycosyltransferase family 1 protein</fullName>
    </submittedName>
</protein>
<sequence>MQPIRILQVFTTMGRGGAESMIMNYYRHIDKTKIQFDFLVHREGSAAFDAEIEQLGGVIYRLPEINPIFPQNYYNALREFFKTHHTYKIVHSHLNTFSCFPLKVAEEFNIPVRIAHAHIAMDPINIKTTLKSKANFIEAIKKIIKIQVKKKIHKHSTHRFACGIKAGKWLFGEQMPFKVMNNAINAKTFVYNPSLSEQLKKEFQIDNQTVLGHIGRFTHQKNHEYLIRIFAEVLKINKNFILILIGDGHLDDQIKRLTEKLEVSNQVKFLGLRTNIPELLQLIDIFVFPSFYEGLPVTLIEAQAAGVKILASDTITKEVQLTDDIHYLSIDLKPQYWANTVVSLVPFEKKNNLKQITDGNYDITENALNIENFYIQHYK</sequence>
<dbReference type="Pfam" id="PF00534">
    <property type="entry name" value="Glycos_transf_1"/>
    <property type="match status" value="1"/>
</dbReference>
<dbReference type="InterPro" id="IPR001296">
    <property type="entry name" value="Glyco_trans_1"/>
</dbReference>
<reference evidence="2 3" key="1">
    <citation type="submission" date="2024-09" db="EMBL/GenBank/DDBJ databases">
        <authorList>
            <person name="Sun Q."/>
            <person name="Mori K."/>
        </authorList>
    </citation>
    <scope>NUCLEOTIDE SEQUENCE [LARGE SCALE GENOMIC DNA]</scope>
    <source>
        <strain evidence="2 3">CECT 8622</strain>
    </source>
</reference>
<evidence type="ECO:0000313" key="3">
    <source>
        <dbReference type="Proteomes" id="UP001589585"/>
    </source>
</evidence>
<comment type="caution">
    <text evidence="2">The sequence shown here is derived from an EMBL/GenBank/DDBJ whole genome shotgun (WGS) entry which is preliminary data.</text>
</comment>
<dbReference type="Proteomes" id="UP001589585">
    <property type="component" value="Unassembled WGS sequence"/>
</dbReference>
<name>A0ABV5FES4_9FLAO</name>
<keyword evidence="3" id="KW-1185">Reference proteome</keyword>
<dbReference type="Gene3D" id="3.40.50.2000">
    <property type="entry name" value="Glycogen Phosphorylase B"/>
    <property type="match status" value="2"/>
</dbReference>
<dbReference type="SUPFAM" id="SSF53756">
    <property type="entry name" value="UDP-Glycosyltransferase/glycogen phosphorylase"/>
    <property type="match status" value="1"/>
</dbReference>
<dbReference type="PANTHER" id="PTHR12526:SF637">
    <property type="entry name" value="GLYCOSYLTRANSFERASE EPSF-RELATED"/>
    <property type="match status" value="1"/>
</dbReference>
<dbReference type="EMBL" id="JBHMFC010000081">
    <property type="protein sequence ID" value="MFB9057608.1"/>
    <property type="molecule type" value="Genomic_DNA"/>
</dbReference>